<evidence type="ECO:0000313" key="3">
    <source>
        <dbReference type="EMBL" id="WVZ11567.1"/>
    </source>
</evidence>
<feature type="transmembrane region" description="Helical" evidence="2">
    <location>
        <begin position="56"/>
        <end position="83"/>
    </location>
</feature>
<feature type="region of interest" description="Disordered" evidence="1">
    <location>
        <begin position="1"/>
        <end position="46"/>
    </location>
</feature>
<evidence type="ECO:0000256" key="2">
    <source>
        <dbReference type="SAM" id="Phobius"/>
    </source>
</evidence>
<gene>
    <name evidence="3" type="ORF">V8G54_016097</name>
</gene>
<evidence type="ECO:0000313" key="4">
    <source>
        <dbReference type="Proteomes" id="UP001374535"/>
    </source>
</evidence>
<keyword evidence="2" id="KW-1133">Transmembrane helix</keyword>
<feature type="compositionally biased region" description="Polar residues" evidence="1">
    <location>
        <begin position="1"/>
        <end position="13"/>
    </location>
</feature>
<feature type="compositionally biased region" description="Basic residues" evidence="1">
    <location>
        <begin position="35"/>
        <end position="46"/>
    </location>
</feature>
<dbReference type="Proteomes" id="UP001374535">
    <property type="component" value="Chromosome 5"/>
</dbReference>
<reference evidence="3 4" key="1">
    <citation type="journal article" date="2023" name="Life. Sci Alliance">
        <title>Evolutionary insights into 3D genome organization and epigenetic landscape of Vigna mungo.</title>
        <authorList>
            <person name="Junaid A."/>
            <person name="Singh B."/>
            <person name="Bhatia S."/>
        </authorList>
    </citation>
    <scope>NUCLEOTIDE SEQUENCE [LARGE SCALE GENOMIC DNA]</scope>
    <source>
        <strain evidence="3">Urdbean</strain>
    </source>
</reference>
<dbReference type="EMBL" id="CP144696">
    <property type="protein sequence ID" value="WVZ11567.1"/>
    <property type="molecule type" value="Genomic_DNA"/>
</dbReference>
<accession>A0AAQ3RZ13</accession>
<sequence length="126" mass="15219">MHSIQSQKLSNFQKHQEGGFRAIKREEKQIDRDKNKRRLKHLPQQEHKHRHTHIHILYTVFHLQVSMIHTLFMTMINSVYKLLKIAPRFIFRKPSLLNLQIQKQCNCIYNKQNLIKSPIKSLRLIC</sequence>
<proteinExistence type="predicted"/>
<keyword evidence="4" id="KW-1185">Reference proteome</keyword>
<organism evidence="3 4">
    <name type="scientific">Vigna mungo</name>
    <name type="common">Black gram</name>
    <name type="synonym">Phaseolus mungo</name>
    <dbReference type="NCBI Taxonomy" id="3915"/>
    <lineage>
        <taxon>Eukaryota</taxon>
        <taxon>Viridiplantae</taxon>
        <taxon>Streptophyta</taxon>
        <taxon>Embryophyta</taxon>
        <taxon>Tracheophyta</taxon>
        <taxon>Spermatophyta</taxon>
        <taxon>Magnoliopsida</taxon>
        <taxon>eudicotyledons</taxon>
        <taxon>Gunneridae</taxon>
        <taxon>Pentapetalae</taxon>
        <taxon>rosids</taxon>
        <taxon>fabids</taxon>
        <taxon>Fabales</taxon>
        <taxon>Fabaceae</taxon>
        <taxon>Papilionoideae</taxon>
        <taxon>50 kb inversion clade</taxon>
        <taxon>NPAAA clade</taxon>
        <taxon>indigoferoid/millettioid clade</taxon>
        <taxon>Phaseoleae</taxon>
        <taxon>Vigna</taxon>
    </lineage>
</organism>
<name>A0AAQ3RZ13_VIGMU</name>
<evidence type="ECO:0000256" key="1">
    <source>
        <dbReference type="SAM" id="MobiDB-lite"/>
    </source>
</evidence>
<protein>
    <submittedName>
        <fullName evidence="3">Uncharacterized protein</fullName>
    </submittedName>
</protein>
<feature type="compositionally biased region" description="Basic and acidic residues" evidence="1">
    <location>
        <begin position="14"/>
        <end position="34"/>
    </location>
</feature>
<dbReference type="AlphaFoldDB" id="A0AAQ3RZ13"/>
<keyword evidence="2" id="KW-0472">Membrane</keyword>
<keyword evidence="2" id="KW-0812">Transmembrane</keyword>